<gene>
    <name evidence="1" type="ordered locus">Trebr_1618</name>
</gene>
<sequence length="226" mass="26054">MLDFHGSCPYTFSMAEKHVNYFALEKACEKDGCPLCRIIEERIDRYIDGMLFEHISDRTFRAQYREAGGFCADHAKKLLTYRDGLAVAILGNETLGGYIEDFKKRKMRVYKKPCPACAERTRIEKEFLSFIAEAHDDAAADADLHAFFCRSDGLCVSHYARLVRLSGRRIPEWLSEFQEARFSSLYERTKRFIDCSAWGKQKEFAALPEADKVVWKELAASLRGEF</sequence>
<dbReference type="EMBL" id="CP002696">
    <property type="protein sequence ID" value="AEE17041.1"/>
    <property type="molecule type" value="Genomic_DNA"/>
</dbReference>
<dbReference type="eggNOG" id="ENOG503325R">
    <property type="taxonomic scope" value="Bacteria"/>
</dbReference>
<dbReference type="STRING" id="906968.Trebr_1618"/>
<evidence type="ECO:0000313" key="2">
    <source>
        <dbReference type="Proteomes" id="UP000006546"/>
    </source>
</evidence>
<dbReference type="AlphaFoldDB" id="F4LPP5"/>
<evidence type="ECO:0000313" key="1">
    <source>
        <dbReference type="EMBL" id="AEE17041.1"/>
    </source>
</evidence>
<name>F4LPP5_TREBD</name>
<protein>
    <submittedName>
        <fullName evidence="1">Uncharacterized protein</fullName>
    </submittedName>
</protein>
<accession>F4LPP5</accession>
<keyword evidence="2" id="KW-1185">Reference proteome</keyword>
<proteinExistence type="predicted"/>
<dbReference type="Pfam" id="PF19538">
    <property type="entry name" value="DUF6062"/>
    <property type="match status" value="1"/>
</dbReference>
<dbReference type="KEGG" id="tbe:Trebr_1618"/>
<dbReference type="Proteomes" id="UP000006546">
    <property type="component" value="Chromosome"/>
</dbReference>
<dbReference type="HOGENOM" id="CLU_1288407_0_0_12"/>
<reference evidence="2" key="1">
    <citation type="submission" date="2011-04" db="EMBL/GenBank/DDBJ databases">
        <title>The complete genome of Treponema brennaborense DSM 12168.</title>
        <authorList>
            <person name="Lucas S."/>
            <person name="Han J."/>
            <person name="Lapidus A."/>
            <person name="Bruce D."/>
            <person name="Goodwin L."/>
            <person name="Pitluck S."/>
            <person name="Peters L."/>
            <person name="Kyrpides N."/>
            <person name="Mavromatis K."/>
            <person name="Ivanova N."/>
            <person name="Mikhailova N."/>
            <person name="Pagani I."/>
            <person name="Teshima H."/>
            <person name="Detter J.C."/>
            <person name="Tapia R."/>
            <person name="Han C."/>
            <person name="Land M."/>
            <person name="Hauser L."/>
            <person name="Markowitz V."/>
            <person name="Cheng J.-F."/>
            <person name="Hugenholtz P."/>
            <person name="Woyke T."/>
            <person name="Wu D."/>
            <person name="Gronow S."/>
            <person name="Wellnitz S."/>
            <person name="Brambilla E."/>
            <person name="Klenk H.-P."/>
            <person name="Eisen J.A."/>
        </authorList>
    </citation>
    <scope>NUCLEOTIDE SEQUENCE [LARGE SCALE GENOMIC DNA]</scope>
    <source>
        <strain evidence="2">DSM 12168 / CIP 105900 / DD5/3</strain>
    </source>
</reference>
<dbReference type="InterPro" id="IPR045706">
    <property type="entry name" value="DUF6062"/>
</dbReference>
<organism evidence="1 2">
    <name type="scientific">Treponema brennaborense (strain DSM 12168 / CIP 105900 / DD5/3)</name>
    <dbReference type="NCBI Taxonomy" id="906968"/>
    <lineage>
        <taxon>Bacteria</taxon>
        <taxon>Pseudomonadati</taxon>
        <taxon>Spirochaetota</taxon>
        <taxon>Spirochaetia</taxon>
        <taxon>Spirochaetales</taxon>
        <taxon>Treponemataceae</taxon>
        <taxon>Treponema</taxon>
    </lineage>
</organism>